<dbReference type="OMA" id="SAPRIMQ"/>
<sequence>MVIQNDKIVAKHRAKLCRELESVRNWTKPSYIWDLTEENCHQIYARLLPLYLDQRPRTSTPTSSDSSVHRSHSLAVLELYAIHNSNSYESNDNGDGCNRCEENHNGEVDVITFFGSIPHIVANINKIIVELDTSDSHNRNLENELNVLNETECTSLASSSSCSSCSSSCFQCCLIDVSASLSAPRIMQDKETSFIGLKYLLLHVRDYLRANIDVQCINVNHCLNHTNGSDRITLVHHFDRCFLTGIFLGYPIIYCNRTPTDGNCLSHQPLINYSVNKVYDVDDEFQLSSFSIPQMFEHKFHQKIYDWFQELRKRDTKLRLVHVVESHPLILT</sequence>
<evidence type="ECO:0000313" key="3">
    <source>
        <dbReference type="Proteomes" id="UP001142055"/>
    </source>
</evidence>
<dbReference type="AlphaFoldDB" id="A0A9Q0RSA1"/>
<evidence type="ECO:0000256" key="1">
    <source>
        <dbReference type="ARBA" id="ARBA00007065"/>
    </source>
</evidence>
<organism evidence="2 3">
    <name type="scientific">Blomia tropicalis</name>
    <name type="common">Mite</name>
    <dbReference type="NCBI Taxonomy" id="40697"/>
    <lineage>
        <taxon>Eukaryota</taxon>
        <taxon>Metazoa</taxon>
        <taxon>Ecdysozoa</taxon>
        <taxon>Arthropoda</taxon>
        <taxon>Chelicerata</taxon>
        <taxon>Arachnida</taxon>
        <taxon>Acari</taxon>
        <taxon>Acariformes</taxon>
        <taxon>Sarcoptiformes</taxon>
        <taxon>Astigmata</taxon>
        <taxon>Glycyphagoidea</taxon>
        <taxon>Echimyopodidae</taxon>
        <taxon>Blomia</taxon>
    </lineage>
</organism>
<keyword evidence="3" id="KW-1185">Reference proteome</keyword>
<dbReference type="Proteomes" id="UP001142055">
    <property type="component" value="Chromosome 1"/>
</dbReference>
<dbReference type="PANTHER" id="PTHR31366:SF2">
    <property type="entry name" value="UPF0739 PROTEIN C1ORF74"/>
    <property type="match status" value="1"/>
</dbReference>
<comment type="caution">
    <text evidence="2">The sequence shown here is derived from an EMBL/GenBank/DDBJ whole genome shotgun (WGS) entry which is preliminary data.</text>
</comment>
<dbReference type="EMBL" id="JAPWDV010000001">
    <property type="protein sequence ID" value="KAJ6224634.1"/>
    <property type="molecule type" value="Genomic_DNA"/>
</dbReference>
<protein>
    <submittedName>
        <fullName evidence="2">Uncharacterized protein</fullName>
    </submittedName>
</protein>
<name>A0A9Q0RSA1_BLOTA</name>
<dbReference type="Pfam" id="PF14953">
    <property type="entry name" value="DUF4504"/>
    <property type="match status" value="1"/>
</dbReference>
<comment type="similarity">
    <text evidence="1">Belongs to the UPF0739 family.</text>
</comment>
<evidence type="ECO:0000313" key="2">
    <source>
        <dbReference type="EMBL" id="KAJ6224634.1"/>
    </source>
</evidence>
<dbReference type="PANTHER" id="PTHR31366">
    <property type="entry name" value="UPF0739 PROTEIN C1ORF74"/>
    <property type="match status" value="1"/>
</dbReference>
<gene>
    <name evidence="2" type="ORF">RDWZM_003179</name>
</gene>
<proteinExistence type="inferred from homology"/>
<reference evidence="2" key="1">
    <citation type="submission" date="2022-12" db="EMBL/GenBank/DDBJ databases">
        <title>Genome assemblies of Blomia tropicalis.</title>
        <authorList>
            <person name="Cui Y."/>
        </authorList>
    </citation>
    <scope>NUCLEOTIDE SEQUENCE</scope>
    <source>
        <tissue evidence="2">Adult mites</tissue>
    </source>
</reference>
<dbReference type="InterPro" id="IPR027850">
    <property type="entry name" value="DUF4504"/>
</dbReference>
<accession>A0A9Q0RSA1</accession>